<dbReference type="PROSITE" id="PS51257">
    <property type="entry name" value="PROKAR_LIPOPROTEIN"/>
    <property type="match status" value="1"/>
</dbReference>
<keyword evidence="3" id="KW-1185">Reference proteome</keyword>
<sequence>MESEEKSFEKIEDGTAAYSATGGYSCQKGRPYSTAGDYSKSDQKIVAVSYSIAGGSSSYENQTWLSLNVSLPQPLLVSGKLTLIPLVLPSCHLVMRLGLFWVWSFGYVAILPDVISPPDRSVNTWVEWSVLPGI</sequence>
<accession>A0A5N6LRJ3</accession>
<protein>
    <submittedName>
        <fullName evidence="2">Uncharacterized protein</fullName>
    </submittedName>
</protein>
<dbReference type="Proteomes" id="UP000326396">
    <property type="component" value="Linkage Group LG8"/>
</dbReference>
<dbReference type="EMBL" id="SZYD01000018">
    <property type="protein sequence ID" value="KAD2804217.1"/>
    <property type="molecule type" value="Genomic_DNA"/>
</dbReference>
<evidence type="ECO:0000313" key="3">
    <source>
        <dbReference type="Proteomes" id="UP000326396"/>
    </source>
</evidence>
<reference evidence="2 3" key="1">
    <citation type="submission" date="2019-05" db="EMBL/GenBank/DDBJ databases">
        <title>Mikania micrantha, genome provides insights into the molecular mechanism of rapid growth.</title>
        <authorList>
            <person name="Liu B."/>
        </authorList>
    </citation>
    <scope>NUCLEOTIDE SEQUENCE [LARGE SCALE GENOMIC DNA]</scope>
    <source>
        <strain evidence="2">NLD-2019</strain>
        <tissue evidence="2">Leaf</tissue>
    </source>
</reference>
<dbReference type="AlphaFoldDB" id="A0A5N6LRJ3"/>
<feature type="region of interest" description="Disordered" evidence="1">
    <location>
        <begin position="19"/>
        <end position="40"/>
    </location>
</feature>
<proteinExistence type="predicted"/>
<comment type="caution">
    <text evidence="2">The sequence shown here is derived from an EMBL/GenBank/DDBJ whole genome shotgun (WGS) entry which is preliminary data.</text>
</comment>
<name>A0A5N6LRJ3_9ASTR</name>
<evidence type="ECO:0000256" key="1">
    <source>
        <dbReference type="SAM" id="MobiDB-lite"/>
    </source>
</evidence>
<organism evidence="2 3">
    <name type="scientific">Mikania micrantha</name>
    <name type="common">bitter vine</name>
    <dbReference type="NCBI Taxonomy" id="192012"/>
    <lineage>
        <taxon>Eukaryota</taxon>
        <taxon>Viridiplantae</taxon>
        <taxon>Streptophyta</taxon>
        <taxon>Embryophyta</taxon>
        <taxon>Tracheophyta</taxon>
        <taxon>Spermatophyta</taxon>
        <taxon>Magnoliopsida</taxon>
        <taxon>eudicotyledons</taxon>
        <taxon>Gunneridae</taxon>
        <taxon>Pentapetalae</taxon>
        <taxon>asterids</taxon>
        <taxon>campanulids</taxon>
        <taxon>Asterales</taxon>
        <taxon>Asteraceae</taxon>
        <taxon>Asteroideae</taxon>
        <taxon>Heliantheae alliance</taxon>
        <taxon>Eupatorieae</taxon>
        <taxon>Mikania</taxon>
    </lineage>
</organism>
<evidence type="ECO:0000313" key="2">
    <source>
        <dbReference type="EMBL" id="KAD2804217.1"/>
    </source>
</evidence>
<gene>
    <name evidence="2" type="ORF">E3N88_37594</name>
</gene>